<dbReference type="PANTHER" id="PTHR40942">
    <property type="match status" value="1"/>
</dbReference>
<feature type="domain" description="Cytochrome c" evidence="8">
    <location>
        <begin position="62"/>
        <end position="142"/>
    </location>
</feature>
<dbReference type="EMBL" id="CAKLPX010000002">
    <property type="protein sequence ID" value="CAH0991785.1"/>
    <property type="molecule type" value="Genomic_DNA"/>
</dbReference>
<evidence type="ECO:0000256" key="2">
    <source>
        <dbReference type="ARBA" id="ARBA00022617"/>
    </source>
</evidence>
<dbReference type="RefSeq" id="WP_237444485.1">
    <property type="nucleotide sequence ID" value="NZ_CAKLPX010000002.1"/>
</dbReference>
<dbReference type="SUPFAM" id="SSF46626">
    <property type="entry name" value="Cytochrome c"/>
    <property type="match status" value="1"/>
</dbReference>
<dbReference type="PROSITE" id="PS51007">
    <property type="entry name" value="CYTC"/>
    <property type="match status" value="1"/>
</dbReference>
<dbReference type="PANTHER" id="PTHR40942:SF4">
    <property type="entry name" value="CYTOCHROME C5"/>
    <property type="match status" value="1"/>
</dbReference>
<evidence type="ECO:0000256" key="5">
    <source>
        <dbReference type="ARBA" id="ARBA00023004"/>
    </source>
</evidence>
<evidence type="ECO:0000259" key="8">
    <source>
        <dbReference type="PROSITE" id="PS51007"/>
    </source>
</evidence>
<comment type="caution">
    <text evidence="9">The sequence shown here is derived from an EMBL/GenBank/DDBJ whole genome shotgun (WGS) entry which is preliminary data.</text>
</comment>
<evidence type="ECO:0000313" key="10">
    <source>
        <dbReference type="Proteomes" id="UP000838100"/>
    </source>
</evidence>
<dbReference type="InterPro" id="IPR002323">
    <property type="entry name" value="Cyt_CIE"/>
</dbReference>
<keyword evidence="10" id="KW-1185">Reference proteome</keyword>
<keyword evidence="4" id="KW-0249">Electron transport</keyword>
<proteinExistence type="predicted"/>
<sequence>MKKLITAAAALMMSLSVTAFAASTANDRIAERIKPHGSVCVEGQECEGVAVAGAGAAAPAGGGAKSGKEIFDTSCAACHNTGAAGAPVIGKANQWADRIAQGLDTLHKHAIEGFNAMPAKGTCMSCSDDDIIATVDYMVEQSK</sequence>
<dbReference type="Proteomes" id="UP000838100">
    <property type="component" value="Unassembled WGS sequence"/>
</dbReference>
<keyword evidence="1" id="KW-0813">Transport</keyword>
<evidence type="ECO:0000256" key="6">
    <source>
        <dbReference type="PROSITE-ProRule" id="PRU00433"/>
    </source>
</evidence>
<dbReference type="Gene3D" id="1.10.760.10">
    <property type="entry name" value="Cytochrome c-like domain"/>
    <property type="match status" value="1"/>
</dbReference>
<organism evidence="9 10">
    <name type="scientific">Sinobacterium norvegicum</name>
    <dbReference type="NCBI Taxonomy" id="1641715"/>
    <lineage>
        <taxon>Bacteria</taxon>
        <taxon>Pseudomonadati</taxon>
        <taxon>Pseudomonadota</taxon>
        <taxon>Gammaproteobacteria</taxon>
        <taxon>Cellvibrionales</taxon>
        <taxon>Spongiibacteraceae</taxon>
        <taxon>Sinobacterium</taxon>
    </lineage>
</organism>
<evidence type="ECO:0000256" key="4">
    <source>
        <dbReference type="ARBA" id="ARBA00022982"/>
    </source>
</evidence>
<name>A0ABN8EKU2_9GAMM</name>
<feature type="chain" id="PRO_5045158961" description="Cytochrome c domain-containing protein" evidence="7">
    <location>
        <begin position="22"/>
        <end position="143"/>
    </location>
</feature>
<feature type="signal peptide" evidence="7">
    <location>
        <begin position="1"/>
        <end position="21"/>
    </location>
</feature>
<keyword evidence="2 6" id="KW-0349">Heme</keyword>
<keyword evidence="5 6" id="KW-0408">Iron</keyword>
<dbReference type="InterPro" id="IPR009056">
    <property type="entry name" value="Cyt_c-like_dom"/>
</dbReference>
<evidence type="ECO:0000256" key="7">
    <source>
        <dbReference type="SAM" id="SignalP"/>
    </source>
</evidence>
<gene>
    <name evidence="9" type="ORF">SIN8267_01900</name>
</gene>
<evidence type="ECO:0000313" key="9">
    <source>
        <dbReference type="EMBL" id="CAH0991785.1"/>
    </source>
</evidence>
<keyword evidence="3 6" id="KW-0479">Metal-binding</keyword>
<dbReference type="Pfam" id="PF13442">
    <property type="entry name" value="Cytochrome_CBB3"/>
    <property type="match status" value="1"/>
</dbReference>
<dbReference type="PRINTS" id="PR00607">
    <property type="entry name" value="CYTCHROMECIE"/>
</dbReference>
<accession>A0ABN8EKU2</accession>
<protein>
    <recommendedName>
        <fullName evidence="8">Cytochrome c domain-containing protein</fullName>
    </recommendedName>
</protein>
<reference evidence="9" key="1">
    <citation type="submission" date="2021-12" db="EMBL/GenBank/DDBJ databases">
        <authorList>
            <person name="Rodrigo-Torres L."/>
            <person name="Arahal R. D."/>
            <person name="Lucena T."/>
        </authorList>
    </citation>
    <scope>NUCLEOTIDE SEQUENCE</scope>
    <source>
        <strain evidence="9">CECT 8267</strain>
    </source>
</reference>
<evidence type="ECO:0000256" key="3">
    <source>
        <dbReference type="ARBA" id="ARBA00022723"/>
    </source>
</evidence>
<dbReference type="InterPro" id="IPR036909">
    <property type="entry name" value="Cyt_c-like_dom_sf"/>
</dbReference>
<keyword evidence="7" id="KW-0732">Signal</keyword>
<evidence type="ECO:0000256" key="1">
    <source>
        <dbReference type="ARBA" id="ARBA00022448"/>
    </source>
</evidence>